<dbReference type="UniPathway" id="UPA00558"/>
<evidence type="ECO:0000313" key="14">
    <source>
        <dbReference type="WBParaSite" id="MCU_010573-RB"/>
    </source>
</evidence>
<evidence type="ECO:0000256" key="7">
    <source>
        <dbReference type="ARBA" id="ARBA00023209"/>
    </source>
</evidence>
<evidence type="ECO:0000313" key="13">
    <source>
        <dbReference type="WBParaSite" id="MCU_010573-RA"/>
    </source>
</evidence>
<comment type="cofactor">
    <cofactor evidence="1">
        <name>pyruvate</name>
        <dbReference type="ChEBI" id="CHEBI:15361"/>
    </cofactor>
</comment>
<keyword evidence="4" id="KW-0444">Lipid biosynthesis</keyword>
<evidence type="ECO:0000256" key="1">
    <source>
        <dbReference type="ARBA" id="ARBA00001928"/>
    </source>
</evidence>
<dbReference type="EC" id="4.1.1.65" evidence="3"/>
<protein>
    <recommendedName>
        <fullName evidence="3">phosphatidylserine decarboxylase</fullName>
        <ecNumber evidence="3">4.1.1.65</ecNumber>
    </recommendedName>
</protein>
<evidence type="ECO:0000256" key="8">
    <source>
        <dbReference type="ARBA" id="ARBA00023239"/>
    </source>
</evidence>
<evidence type="ECO:0000256" key="5">
    <source>
        <dbReference type="ARBA" id="ARBA00022793"/>
    </source>
</evidence>
<evidence type="ECO:0000256" key="3">
    <source>
        <dbReference type="ARBA" id="ARBA00012243"/>
    </source>
</evidence>
<evidence type="ECO:0000256" key="10">
    <source>
        <dbReference type="ARBA" id="ARBA00023317"/>
    </source>
</evidence>
<organism evidence="14">
    <name type="scientific">Mesocestoides corti</name>
    <name type="common">Flatworm</name>
    <dbReference type="NCBI Taxonomy" id="53468"/>
    <lineage>
        <taxon>Eukaryota</taxon>
        <taxon>Metazoa</taxon>
        <taxon>Spiralia</taxon>
        <taxon>Lophotrochozoa</taxon>
        <taxon>Platyhelminthes</taxon>
        <taxon>Cestoda</taxon>
        <taxon>Eucestoda</taxon>
        <taxon>Cyclophyllidea</taxon>
        <taxon>Mesocestoididae</taxon>
        <taxon>Mesocestoides</taxon>
    </lineage>
</organism>
<dbReference type="GO" id="GO:0006646">
    <property type="term" value="P:phosphatidylethanolamine biosynthetic process"/>
    <property type="evidence" value="ECO:0007669"/>
    <property type="project" value="UniProtKB-UniPathway"/>
</dbReference>
<evidence type="ECO:0000256" key="6">
    <source>
        <dbReference type="ARBA" id="ARBA00023098"/>
    </source>
</evidence>
<dbReference type="Pfam" id="PF02666">
    <property type="entry name" value="PS_Dcarbxylase"/>
    <property type="match status" value="1"/>
</dbReference>
<dbReference type="PANTHER" id="PTHR10067">
    <property type="entry name" value="PHOSPHATIDYLSERINE DECARBOXYLASE"/>
    <property type="match status" value="1"/>
</dbReference>
<comment type="pathway">
    <text evidence="2">Lipid metabolism.</text>
</comment>
<dbReference type="GO" id="GO:0005739">
    <property type="term" value="C:mitochondrion"/>
    <property type="evidence" value="ECO:0007669"/>
    <property type="project" value="TreeGrafter"/>
</dbReference>
<keyword evidence="9" id="KW-1208">Phospholipid metabolism</keyword>
<keyword evidence="7" id="KW-0594">Phospholipid biosynthesis</keyword>
<keyword evidence="10" id="KW-0670">Pyruvate</keyword>
<evidence type="ECO:0000256" key="2">
    <source>
        <dbReference type="ARBA" id="ARBA00005189"/>
    </source>
</evidence>
<name>A0A5K3FW45_MESCO</name>
<dbReference type="InterPro" id="IPR033177">
    <property type="entry name" value="PSD-B"/>
</dbReference>
<dbReference type="WBParaSite" id="MCU_010573-RB">
    <property type="protein sequence ID" value="MCU_010573-RB"/>
    <property type="gene ID" value="MCU_010573"/>
</dbReference>
<comment type="function">
    <text evidence="12">Catalyzes the formation of phosphatidylethanolamine (PtdEtn) from phosphatidylserine (PtdSer). Plays a central role in phospholipid metabolism and in the interorganelle trafficking of phosphatidylserine. May be involved in lipid droplet biogenesis at the endoplasmic reticulum membrane.</text>
</comment>
<accession>A0A5K3FW45</accession>
<keyword evidence="5" id="KW-0210">Decarboxylase</keyword>
<dbReference type="NCBIfam" id="TIGR00163">
    <property type="entry name" value="PS_decarb"/>
    <property type="match status" value="1"/>
</dbReference>
<evidence type="ECO:0000256" key="4">
    <source>
        <dbReference type="ARBA" id="ARBA00022516"/>
    </source>
</evidence>
<evidence type="ECO:0000256" key="12">
    <source>
        <dbReference type="ARBA" id="ARBA00045136"/>
    </source>
</evidence>
<dbReference type="WBParaSite" id="MCU_010573-RA">
    <property type="protein sequence ID" value="MCU_010573-RA"/>
    <property type="gene ID" value="MCU_010573"/>
</dbReference>
<evidence type="ECO:0000256" key="9">
    <source>
        <dbReference type="ARBA" id="ARBA00023264"/>
    </source>
</evidence>
<dbReference type="GO" id="GO:0004609">
    <property type="term" value="F:phosphatidylserine decarboxylase activity"/>
    <property type="evidence" value="ECO:0007669"/>
    <property type="project" value="UniProtKB-EC"/>
</dbReference>
<evidence type="ECO:0000256" key="11">
    <source>
        <dbReference type="ARBA" id="ARBA00024326"/>
    </source>
</evidence>
<dbReference type="AlphaFoldDB" id="A0A5K3FW45"/>
<proteinExistence type="predicted"/>
<dbReference type="PANTHER" id="PTHR10067:SF6">
    <property type="entry name" value="PHOSPHATIDYLSERINE DECARBOXYLASE PROENZYME, MITOCHONDRIAL"/>
    <property type="match status" value="1"/>
</dbReference>
<sequence length="364" mass="40509">MLRFSCSRLLRNVRFQVLRQKSTSVSLHSRRIPHIIEPRLLLGTATATTLYVFYLWFFDDDKPPPEYPNSFLAVVHRRLPSNAYSHFVGLVADTNVPSVLRPFVFGACAKFMKYDMTEAKESDLRKYATFGQLFNRELAPGVRPIDTKALINSPADGTVVHIGPVESEKGLLEQVKGITFSMAEFLGPTDGLLRKKSGRLYQCIIYLSPSDYHRFHAPADWIVEIRRHFPGKLLSVRPSFIKNLPGVFVLNERVVYLGEWKHGFMSLTAVGAAGVGSVVAADNIDPTLSTNRSTSALERHEPGQHFEEISLGRVNSPLGTPFGQFKLGSTIVLVFEAPAEGYVWSVQPGDRIKYGAALMAPSSP</sequence>
<keyword evidence="8" id="KW-0456">Lyase</keyword>
<reference evidence="13 14" key="1">
    <citation type="submission" date="2019-11" db="UniProtKB">
        <authorList>
            <consortium name="WormBaseParasite"/>
        </authorList>
    </citation>
    <scope>IDENTIFICATION</scope>
</reference>
<keyword evidence="6" id="KW-0443">Lipid metabolism</keyword>
<comment type="pathway">
    <text evidence="11">Phospholipid metabolism; phosphatidylethanolamine biosynthesis.</text>
</comment>
<dbReference type="InterPro" id="IPR003817">
    <property type="entry name" value="PS_Dcarbxylase"/>
</dbReference>